<dbReference type="Pfam" id="PF01740">
    <property type="entry name" value="STAS"/>
    <property type="match status" value="1"/>
</dbReference>
<evidence type="ECO:0000313" key="3">
    <source>
        <dbReference type="Proteomes" id="UP000000271"/>
    </source>
</evidence>
<dbReference type="InterPro" id="IPR051932">
    <property type="entry name" value="Bact_StressResp_Reg"/>
</dbReference>
<dbReference type="STRING" id="439292.Bsel_0657"/>
<dbReference type="CDD" id="cd07041">
    <property type="entry name" value="STAS_RsbR_RsbS_like"/>
    <property type="match status" value="1"/>
</dbReference>
<accession>D6XYN4</accession>
<protein>
    <submittedName>
        <fullName evidence="2">Anti-sigma-factor antagonist</fullName>
    </submittedName>
</protein>
<reference evidence="2" key="1">
    <citation type="submission" date="2009-10" db="EMBL/GenBank/DDBJ databases">
        <title>Complete sequence of Bacillus selenitireducens MLS10.</title>
        <authorList>
            <consortium name="US DOE Joint Genome Institute"/>
            <person name="Lucas S."/>
            <person name="Copeland A."/>
            <person name="Lapidus A."/>
            <person name="Glavina del Rio T."/>
            <person name="Dalin E."/>
            <person name="Tice H."/>
            <person name="Bruce D."/>
            <person name="Goodwin L."/>
            <person name="Pitluck S."/>
            <person name="Sims D."/>
            <person name="Brettin T."/>
            <person name="Detter J.C."/>
            <person name="Han C."/>
            <person name="Larimer F."/>
            <person name="Land M."/>
            <person name="Hauser L."/>
            <person name="Kyrpides N."/>
            <person name="Ovchinnikova G."/>
            <person name="Stolz J."/>
        </authorList>
    </citation>
    <scope>NUCLEOTIDE SEQUENCE [LARGE SCALE GENOMIC DNA]</scope>
    <source>
        <strain evidence="2">MLS10</strain>
    </source>
</reference>
<dbReference type="HOGENOM" id="CLU_1500642_0_0_9"/>
<dbReference type="InterPro" id="IPR002645">
    <property type="entry name" value="STAS_dom"/>
</dbReference>
<keyword evidence="3" id="KW-1185">Reference proteome</keyword>
<name>D6XYN4_BACIE</name>
<proteinExistence type="predicted"/>
<dbReference type="PANTHER" id="PTHR33745">
    <property type="entry name" value="RSBT ANTAGONIST PROTEIN RSBS-RELATED"/>
    <property type="match status" value="1"/>
</dbReference>
<dbReference type="KEGG" id="bse:Bsel_0657"/>
<dbReference type="SUPFAM" id="SSF52091">
    <property type="entry name" value="SpoIIaa-like"/>
    <property type="match status" value="1"/>
</dbReference>
<evidence type="ECO:0000259" key="1">
    <source>
        <dbReference type="PROSITE" id="PS50801"/>
    </source>
</evidence>
<dbReference type="RefSeq" id="WP_013171621.1">
    <property type="nucleotide sequence ID" value="NC_014219.1"/>
</dbReference>
<organism evidence="2 3">
    <name type="scientific">Bacillus selenitireducens (strain ATCC 700615 / DSM 15326 / MLS10)</name>
    <dbReference type="NCBI Taxonomy" id="439292"/>
    <lineage>
        <taxon>Bacteria</taxon>
        <taxon>Bacillati</taxon>
        <taxon>Bacillota</taxon>
        <taxon>Bacilli</taxon>
        <taxon>Bacillales</taxon>
        <taxon>Bacillaceae</taxon>
        <taxon>Salisediminibacterium</taxon>
    </lineage>
</organism>
<sequence>MNGKPDPVLMDVTVSWNEQGIGTVICQSKDSGMQRIEEQLTRLRTRLHTTDMALLEEKELAESRLQEIRERSAPFTSLGAQRGLVSLFGDLNEAKVEAVTGQLLRQISTNRTAELIMDFTPLTSVEEAGVSRLKALIQAISIMGIPVTVSGVAPDKVRALKGLLNDPEIRFVQKIQDVI</sequence>
<dbReference type="Proteomes" id="UP000000271">
    <property type="component" value="Chromosome"/>
</dbReference>
<feature type="domain" description="STAS" evidence="1">
    <location>
        <begin position="84"/>
        <end position="158"/>
    </location>
</feature>
<dbReference type="OrthoDB" id="2624594at2"/>
<dbReference type="Gene3D" id="3.30.750.24">
    <property type="entry name" value="STAS domain"/>
    <property type="match status" value="1"/>
</dbReference>
<dbReference type="PROSITE" id="PS50801">
    <property type="entry name" value="STAS"/>
    <property type="match status" value="1"/>
</dbReference>
<dbReference type="EMBL" id="CP001791">
    <property type="protein sequence ID" value="ADH98192.1"/>
    <property type="molecule type" value="Genomic_DNA"/>
</dbReference>
<dbReference type="eggNOG" id="COG1366">
    <property type="taxonomic scope" value="Bacteria"/>
</dbReference>
<dbReference type="InterPro" id="IPR036513">
    <property type="entry name" value="STAS_dom_sf"/>
</dbReference>
<gene>
    <name evidence="2" type="ordered locus">Bsel_0657</name>
</gene>
<evidence type="ECO:0000313" key="2">
    <source>
        <dbReference type="EMBL" id="ADH98192.1"/>
    </source>
</evidence>
<dbReference type="AlphaFoldDB" id="D6XYN4"/>